<evidence type="ECO:0000313" key="2">
    <source>
        <dbReference type="EMBL" id="RPB14871.1"/>
    </source>
</evidence>
<protein>
    <submittedName>
        <fullName evidence="2">Uncharacterized protein</fullName>
    </submittedName>
</protein>
<reference evidence="2 3" key="1">
    <citation type="journal article" date="2018" name="Nat. Ecol. Evol.">
        <title>Pezizomycetes genomes reveal the molecular basis of ectomycorrhizal truffle lifestyle.</title>
        <authorList>
            <person name="Murat C."/>
            <person name="Payen T."/>
            <person name="Noel B."/>
            <person name="Kuo A."/>
            <person name="Morin E."/>
            <person name="Chen J."/>
            <person name="Kohler A."/>
            <person name="Krizsan K."/>
            <person name="Balestrini R."/>
            <person name="Da Silva C."/>
            <person name="Montanini B."/>
            <person name="Hainaut M."/>
            <person name="Levati E."/>
            <person name="Barry K.W."/>
            <person name="Belfiori B."/>
            <person name="Cichocki N."/>
            <person name="Clum A."/>
            <person name="Dockter R.B."/>
            <person name="Fauchery L."/>
            <person name="Guy J."/>
            <person name="Iotti M."/>
            <person name="Le Tacon F."/>
            <person name="Lindquist E.A."/>
            <person name="Lipzen A."/>
            <person name="Malagnac F."/>
            <person name="Mello A."/>
            <person name="Molinier V."/>
            <person name="Miyauchi S."/>
            <person name="Poulain J."/>
            <person name="Riccioni C."/>
            <person name="Rubini A."/>
            <person name="Sitrit Y."/>
            <person name="Splivallo R."/>
            <person name="Traeger S."/>
            <person name="Wang M."/>
            <person name="Zifcakova L."/>
            <person name="Wipf D."/>
            <person name="Zambonelli A."/>
            <person name="Paolocci F."/>
            <person name="Nowrousian M."/>
            <person name="Ottonello S."/>
            <person name="Baldrian P."/>
            <person name="Spatafora J.W."/>
            <person name="Henrissat B."/>
            <person name="Nagy L.G."/>
            <person name="Aury J.M."/>
            <person name="Wincker P."/>
            <person name="Grigoriev I.V."/>
            <person name="Bonfante P."/>
            <person name="Martin F.M."/>
        </authorList>
    </citation>
    <scope>NUCLEOTIDE SEQUENCE [LARGE SCALE GENOMIC DNA]</scope>
    <source>
        <strain evidence="2 3">CCBAS932</strain>
    </source>
</reference>
<evidence type="ECO:0000313" key="3">
    <source>
        <dbReference type="Proteomes" id="UP000277580"/>
    </source>
</evidence>
<gene>
    <name evidence="2" type="ORF">P167DRAFT_563569</name>
</gene>
<dbReference type="GO" id="GO:0045040">
    <property type="term" value="P:protein insertion into mitochondrial outer membrane"/>
    <property type="evidence" value="ECO:0007669"/>
    <property type="project" value="InterPro"/>
</dbReference>
<keyword evidence="3" id="KW-1185">Reference proteome</keyword>
<accession>A0A3N4L2R5</accession>
<dbReference type="PANTHER" id="PTHR28230">
    <property type="entry name" value="CHROMOSOME 1, WHOLE GENOME SHOTGUN SEQUENCE"/>
    <property type="match status" value="1"/>
</dbReference>
<dbReference type="GO" id="GO:0005741">
    <property type="term" value="C:mitochondrial outer membrane"/>
    <property type="evidence" value="ECO:0007669"/>
    <property type="project" value="TreeGrafter"/>
</dbReference>
<dbReference type="InterPro" id="IPR037652">
    <property type="entry name" value="Mim2"/>
</dbReference>
<dbReference type="Proteomes" id="UP000277580">
    <property type="component" value="Unassembled WGS sequence"/>
</dbReference>
<organism evidence="2 3">
    <name type="scientific">Morchella conica CCBAS932</name>
    <dbReference type="NCBI Taxonomy" id="1392247"/>
    <lineage>
        <taxon>Eukaryota</taxon>
        <taxon>Fungi</taxon>
        <taxon>Dikarya</taxon>
        <taxon>Ascomycota</taxon>
        <taxon>Pezizomycotina</taxon>
        <taxon>Pezizomycetes</taxon>
        <taxon>Pezizales</taxon>
        <taxon>Morchellaceae</taxon>
        <taxon>Morchella</taxon>
    </lineage>
</organism>
<evidence type="ECO:0000256" key="1">
    <source>
        <dbReference type="SAM" id="MobiDB-lite"/>
    </source>
</evidence>
<dbReference type="AlphaFoldDB" id="A0A3N4L2R5"/>
<dbReference type="PANTHER" id="PTHR28230:SF1">
    <property type="entry name" value="MITOCHONDRIAL IMPORT PROTEIN 2"/>
    <property type="match status" value="1"/>
</dbReference>
<name>A0A3N4L2R5_9PEZI</name>
<dbReference type="STRING" id="1392247.A0A3N4L2R5"/>
<proteinExistence type="predicted"/>
<dbReference type="GO" id="GO:0070096">
    <property type="term" value="P:mitochondrial outer membrane translocase complex assembly"/>
    <property type="evidence" value="ECO:0007669"/>
    <property type="project" value="InterPro"/>
</dbReference>
<sequence length="133" mass="14469">MSESFTSDSDLEGYAYTPDASVSSLEGSASMIEIPPPTPSHDSALSSVSENGSDSDSDGGYNDAEEEWQESLRQLELLMGMVIVPFFGKWVGRRTAYWTWAKFMTWKYPVDVVITNRAAFNLAGAVSAVSAPL</sequence>
<dbReference type="InParanoid" id="A0A3N4L2R5"/>
<feature type="compositionally biased region" description="Acidic residues" evidence="1">
    <location>
        <begin position="53"/>
        <end position="66"/>
    </location>
</feature>
<dbReference type="OrthoDB" id="5555533at2759"/>
<feature type="region of interest" description="Disordered" evidence="1">
    <location>
        <begin position="26"/>
        <end position="66"/>
    </location>
</feature>
<dbReference type="Pfam" id="PF19117">
    <property type="entry name" value="Mim2"/>
    <property type="match status" value="1"/>
</dbReference>
<dbReference type="EMBL" id="ML119116">
    <property type="protein sequence ID" value="RPB14871.1"/>
    <property type="molecule type" value="Genomic_DNA"/>
</dbReference>